<sequence>MLNKIYSIFFLLTCTIAQAQVDTTAVVVDSISVDSIAVDSVATVPITNIITNPSAITTFFEKLQALEENKEGKINIVHIGDSHIQADILSGKIRKTLQERFGNAGCGFSFPHKLAHTNGSPYVKYRSNITWHKRRNVYPVVDTVEVGLSGIALTAKQDFAIAATVLDTSYNFNTIKIITPRNVPLFDVATHTDDTFELKSNIPKKTTYKIKSGDALSIIARKFKTTVSALKKLNGLRSNAIQAGKTLQIPTGEMEKQVINRSEFTELPLVADSLSYYYHSKKALSTIYLLPNTEAKSYNLNGLILEKDAPGILYHSIGVNGAKAVDYNKYPLFFEQLPALNPDLIIISLGTNESFEKEDVEAYMKELNLFIDNIRTKNPNACLLITTPPPSLFKRRYPNTFVAAYANSILAQQTAKNYASWDVFSELGGLYGVPNNAAAGLMSPDKVHYSVKGYEMQGTLFTEALLSAFDNFKNTSKNAME</sequence>
<evidence type="ECO:0000313" key="3">
    <source>
        <dbReference type="EMBL" id="QYJ67357.1"/>
    </source>
</evidence>
<proteinExistence type="predicted"/>
<dbReference type="InterPro" id="IPR036514">
    <property type="entry name" value="SGNH_hydro_sf"/>
</dbReference>
<dbReference type="Pfam" id="PF01476">
    <property type="entry name" value="LysM"/>
    <property type="match status" value="1"/>
</dbReference>
<evidence type="ECO:0000313" key="4">
    <source>
        <dbReference type="Proteomes" id="UP000825381"/>
    </source>
</evidence>
<gene>
    <name evidence="3" type="ORF">K1I41_07200</name>
</gene>
<organism evidence="3 4">
    <name type="scientific">Flavobacterium litorale</name>
    <dbReference type="NCBI Taxonomy" id="2856519"/>
    <lineage>
        <taxon>Bacteria</taxon>
        <taxon>Pseudomonadati</taxon>
        <taxon>Bacteroidota</taxon>
        <taxon>Flavobacteriia</taxon>
        <taxon>Flavobacteriales</taxon>
        <taxon>Flavobacteriaceae</taxon>
        <taxon>Flavobacterium</taxon>
    </lineage>
</organism>
<dbReference type="PROSITE" id="PS51782">
    <property type="entry name" value="LYSM"/>
    <property type="match status" value="1"/>
</dbReference>
<feature type="chain" id="PRO_5045226898" evidence="1">
    <location>
        <begin position="20"/>
        <end position="481"/>
    </location>
</feature>
<evidence type="ECO:0000256" key="1">
    <source>
        <dbReference type="SAM" id="SignalP"/>
    </source>
</evidence>
<dbReference type="InterPro" id="IPR013830">
    <property type="entry name" value="SGNH_hydro"/>
</dbReference>
<dbReference type="EMBL" id="CP080429">
    <property type="protein sequence ID" value="QYJ67357.1"/>
    <property type="molecule type" value="Genomic_DNA"/>
</dbReference>
<dbReference type="SUPFAM" id="SSF52266">
    <property type="entry name" value="SGNH hydrolase"/>
    <property type="match status" value="1"/>
</dbReference>
<dbReference type="InterPro" id="IPR051532">
    <property type="entry name" value="Ester_Hydrolysis_Enzymes"/>
</dbReference>
<dbReference type="SUPFAM" id="SSF54106">
    <property type="entry name" value="LysM domain"/>
    <property type="match status" value="1"/>
</dbReference>
<dbReference type="Gene3D" id="3.40.50.1110">
    <property type="entry name" value="SGNH hydrolase"/>
    <property type="match status" value="2"/>
</dbReference>
<accession>A0ABX8V3F8</accession>
<name>A0ABX8V3F8_9FLAO</name>
<reference evidence="3 4" key="1">
    <citation type="submission" date="2021-07" db="EMBL/GenBank/DDBJ databases">
        <title>Flavobacterium WSW3-B6 sp.nov, isolated from seaweed.</title>
        <authorList>
            <person name="Muhammad N."/>
            <person name="Ho H."/>
            <person name="Lee Y.-J."/>
            <person name="Nguyen T."/>
            <person name="Ho J."/>
            <person name="Kim S.-G."/>
        </authorList>
    </citation>
    <scope>NUCLEOTIDE SEQUENCE [LARGE SCALE GENOMIC DNA]</scope>
    <source>
        <strain evidence="3 4">WSW3-B6</strain>
    </source>
</reference>
<feature type="signal peptide" evidence="1">
    <location>
        <begin position="1"/>
        <end position="19"/>
    </location>
</feature>
<keyword evidence="1" id="KW-0732">Signal</keyword>
<dbReference type="RefSeq" id="WP_220639702.1">
    <property type="nucleotide sequence ID" value="NZ_CP080429.1"/>
</dbReference>
<dbReference type="InterPro" id="IPR036779">
    <property type="entry name" value="LysM_dom_sf"/>
</dbReference>
<dbReference type="InterPro" id="IPR018392">
    <property type="entry name" value="LysM"/>
</dbReference>
<dbReference type="PANTHER" id="PTHR30383">
    <property type="entry name" value="THIOESTERASE 1/PROTEASE 1/LYSOPHOSPHOLIPASE L1"/>
    <property type="match status" value="1"/>
</dbReference>
<dbReference type="CDD" id="cd00118">
    <property type="entry name" value="LysM"/>
    <property type="match status" value="1"/>
</dbReference>
<evidence type="ECO:0000259" key="2">
    <source>
        <dbReference type="PROSITE" id="PS51782"/>
    </source>
</evidence>
<protein>
    <submittedName>
        <fullName evidence="3">LysM peptidoglycan-binding domain-containing protein</fullName>
    </submittedName>
</protein>
<dbReference type="Gene3D" id="3.10.350.10">
    <property type="entry name" value="LysM domain"/>
    <property type="match status" value="1"/>
</dbReference>
<dbReference type="Pfam" id="PF13472">
    <property type="entry name" value="Lipase_GDSL_2"/>
    <property type="match status" value="1"/>
</dbReference>
<dbReference type="Proteomes" id="UP000825381">
    <property type="component" value="Chromosome"/>
</dbReference>
<dbReference type="PANTHER" id="PTHR30383:SF29">
    <property type="entry name" value="SGNH HYDROLASE-TYPE ESTERASE DOMAIN-CONTAINING PROTEIN"/>
    <property type="match status" value="1"/>
</dbReference>
<dbReference type="SMART" id="SM00257">
    <property type="entry name" value="LysM"/>
    <property type="match status" value="1"/>
</dbReference>
<feature type="domain" description="LysM" evidence="2">
    <location>
        <begin position="206"/>
        <end position="249"/>
    </location>
</feature>
<keyword evidence="4" id="KW-1185">Reference proteome</keyword>